<comment type="caution">
    <text evidence="7">The sequence shown here is derived from an EMBL/GenBank/DDBJ whole genome shotgun (WGS) entry which is preliminary data.</text>
</comment>
<evidence type="ECO:0000256" key="1">
    <source>
        <dbReference type="ARBA" id="ARBA00003548"/>
    </source>
</evidence>
<dbReference type="InterPro" id="IPR010487">
    <property type="entry name" value="NGRN/Rrg9"/>
</dbReference>
<accession>A0A8H7W7C8</accession>
<organism evidence="7 8">
    <name type="scientific">Cadophora malorum</name>
    <dbReference type="NCBI Taxonomy" id="108018"/>
    <lineage>
        <taxon>Eukaryota</taxon>
        <taxon>Fungi</taxon>
        <taxon>Dikarya</taxon>
        <taxon>Ascomycota</taxon>
        <taxon>Pezizomycotina</taxon>
        <taxon>Leotiomycetes</taxon>
        <taxon>Helotiales</taxon>
        <taxon>Ploettnerulaceae</taxon>
        <taxon>Cadophora</taxon>
    </lineage>
</organism>
<evidence type="ECO:0000313" key="8">
    <source>
        <dbReference type="Proteomes" id="UP000664132"/>
    </source>
</evidence>
<feature type="compositionally biased region" description="Basic and acidic residues" evidence="6">
    <location>
        <begin position="121"/>
        <end position="148"/>
    </location>
</feature>
<feature type="region of interest" description="Disordered" evidence="6">
    <location>
        <begin position="336"/>
        <end position="372"/>
    </location>
</feature>
<dbReference type="PANTHER" id="PTHR13475:SF3">
    <property type="entry name" value="NEUGRIN"/>
    <property type="match status" value="1"/>
</dbReference>
<comment type="similarity">
    <text evidence="3">Belongs to the RRG9 family.</text>
</comment>
<dbReference type="GO" id="GO:0005739">
    <property type="term" value="C:mitochondrion"/>
    <property type="evidence" value="ECO:0007669"/>
    <property type="project" value="UniProtKB-SubCell"/>
</dbReference>
<feature type="region of interest" description="Disordered" evidence="6">
    <location>
        <begin position="51"/>
        <end position="78"/>
    </location>
</feature>
<feature type="region of interest" description="Disordered" evidence="6">
    <location>
        <begin position="121"/>
        <end position="216"/>
    </location>
</feature>
<evidence type="ECO:0000256" key="3">
    <source>
        <dbReference type="ARBA" id="ARBA00010895"/>
    </source>
</evidence>
<dbReference type="OrthoDB" id="5578174at2759"/>
<name>A0A8H7W7C8_9HELO</name>
<evidence type="ECO:0000256" key="4">
    <source>
        <dbReference type="ARBA" id="ARBA00013566"/>
    </source>
</evidence>
<feature type="compositionally biased region" description="Basic and acidic residues" evidence="6">
    <location>
        <begin position="181"/>
        <end position="211"/>
    </location>
</feature>
<dbReference type="PANTHER" id="PTHR13475">
    <property type="entry name" value="NEUGRIN"/>
    <property type="match status" value="1"/>
</dbReference>
<feature type="compositionally biased region" description="Basic and acidic residues" evidence="6">
    <location>
        <begin position="352"/>
        <end position="361"/>
    </location>
</feature>
<dbReference type="AlphaFoldDB" id="A0A8H7W7C8"/>
<dbReference type="GO" id="GO:0005634">
    <property type="term" value="C:nucleus"/>
    <property type="evidence" value="ECO:0007669"/>
    <property type="project" value="TreeGrafter"/>
</dbReference>
<proteinExistence type="inferred from homology"/>
<gene>
    <name evidence="7" type="ORF">IFR04_008852</name>
</gene>
<comment type="function">
    <text evidence="1">Required for respiratory activity and maintenance and expression of the mitochondrial genome.</text>
</comment>
<evidence type="ECO:0000313" key="7">
    <source>
        <dbReference type="EMBL" id="KAG4418032.1"/>
    </source>
</evidence>
<feature type="compositionally biased region" description="Low complexity" evidence="6">
    <location>
        <begin position="51"/>
        <end position="61"/>
    </location>
</feature>
<comment type="subcellular location">
    <subcellularLocation>
        <location evidence="2">Mitochondrion</location>
    </subcellularLocation>
</comment>
<dbReference type="Proteomes" id="UP000664132">
    <property type="component" value="Unassembled WGS sequence"/>
</dbReference>
<evidence type="ECO:0000256" key="2">
    <source>
        <dbReference type="ARBA" id="ARBA00004173"/>
    </source>
</evidence>
<evidence type="ECO:0000256" key="6">
    <source>
        <dbReference type="SAM" id="MobiDB-lite"/>
    </source>
</evidence>
<keyword evidence="5" id="KW-0809">Transit peptide</keyword>
<dbReference type="Pfam" id="PF06413">
    <property type="entry name" value="Neugrin"/>
    <property type="match status" value="1"/>
</dbReference>
<keyword evidence="8" id="KW-1185">Reference proteome</keyword>
<reference evidence="7" key="1">
    <citation type="submission" date="2021-02" db="EMBL/GenBank/DDBJ databases">
        <title>Genome sequence Cadophora malorum strain M34.</title>
        <authorList>
            <person name="Stefanovic E."/>
            <person name="Vu D."/>
            <person name="Scully C."/>
            <person name="Dijksterhuis J."/>
            <person name="Roader J."/>
            <person name="Houbraken J."/>
        </authorList>
    </citation>
    <scope>NUCLEOTIDE SEQUENCE</scope>
    <source>
        <strain evidence="7">M34</strain>
    </source>
</reference>
<protein>
    <recommendedName>
        <fullName evidence="4">Required for respiratory growth protein 9, mitochondrial</fullName>
    </recommendedName>
</protein>
<sequence length="372" mass="42349">MSCRCSVNTLSLFIRNVTHVDVSIPRQATHQLRKPSSRNVTSRAITGPFLSSRAYSSATSSEDGTSEPRPKEPSQSPVVDFSLDAIDSILAESPLKLAAKEADLEREAEYETPLKSLLKDMTQKKSKDGDWAVKRNENSRTFTRKDAEMSGENGSRTTIRRTGGTGNTGLTIHFDNPRAPPRRDFRLRDAISRSRSPIGREIDKQRPKDEWVPPPREPWMIEKERIKAKYPDGYKPLKKLSPDAIAGIRALHAQMPEHYTTAALSQEFEVSPESIRRILKSKWTPDSEEETDRQRRWFKRGESVWTRYSELGVKPPRKWREVGIGNGKPEWMLRRQLEQDRPAPPALVTTARRNDQKHESIDEAGSLADKIL</sequence>
<dbReference type="EMBL" id="JAFJYH010000139">
    <property type="protein sequence ID" value="KAG4418032.1"/>
    <property type="molecule type" value="Genomic_DNA"/>
</dbReference>
<evidence type="ECO:0000256" key="5">
    <source>
        <dbReference type="ARBA" id="ARBA00022946"/>
    </source>
</evidence>